<accession>A0A844FJ68</accession>
<evidence type="ECO:0000259" key="1">
    <source>
        <dbReference type="Pfam" id="PF08463"/>
    </source>
</evidence>
<dbReference type="AlphaFoldDB" id="A0A844FJ68"/>
<gene>
    <name evidence="2" type="ORF">FYJ27_09815</name>
</gene>
<evidence type="ECO:0000313" key="2">
    <source>
        <dbReference type="EMBL" id="MSS44019.1"/>
    </source>
</evidence>
<name>A0A844FJ68_9FIRM</name>
<dbReference type="GO" id="GO:0006304">
    <property type="term" value="P:DNA modification"/>
    <property type="evidence" value="ECO:0007669"/>
    <property type="project" value="InterPro"/>
</dbReference>
<sequence length="133" mass="15372">MYKLKNNEELTRSDIKYFEKILWEEIGSKEEYVQTYGEQPLLKLVASITGMERAAAEKEFSKFLKDENLNSDQIDFVNSIVDYIVKNGSIEKQVLQEYPFNKNGGVINLFKDRMDVAKDIVAIIDKVNGRLIV</sequence>
<organism evidence="2 3">
    <name type="scientific">Anaerosalibacter bizertensis</name>
    <dbReference type="NCBI Taxonomy" id="932217"/>
    <lineage>
        <taxon>Bacteria</taxon>
        <taxon>Bacillati</taxon>
        <taxon>Bacillota</taxon>
        <taxon>Tissierellia</taxon>
        <taxon>Tissierellales</taxon>
        <taxon>Sporanaerobacteraceae</taxon>
        <taxon>Anaerosalibacter</taxon>
    </lineage>
</organism>
<comment type="caution">
    <text evidence="2">The sequence shown here is derived from an EMBL/GenBank/DDBJ whole genome shotgun (WGS) entry which is preliminary data.</text>
</comment>
<dbReference type="GO" id="GO:0003824">
    <property type="term" value="F:catalytic activity"/>
    <property type="evidence" value="ECO:0007669"/>
    <property type="project" value="InterPro"/>
</dbReference>
<feature type="domain" description="EcoEI R protein C-terminal" evidence="1">
    <location>
        <begin position="3"/>
        <end position="125"/>
    </location>
</feature>
<dbReference type="EMBL" id="VULR01000014">
    <property type="protein sequence ID" value="MSS44019.1"/>
    <property type="molecule type" value="Genomic_DNA"/>
</dbReference>
<proteinExistence type="predicted"/>
<dbReference type="GO" id="GO:0003677">
    <property type="term" value="F:DNA binding"/>
    <property type="evidence" value="ECO:0007669"/>
    <property type="project" value="InterPro"/>
</dbReference>
<reference evidence="2 3" key="1">
    <citation type="submission" date="2019-08" db="EMBL/GenBank/DDBJ databases">
        <title>In-depth cultivation of the pig gut microbiome towards novel bacterial diversity and tailored functional studies.</title>
        <authorList>
            <person name="Wylensek D."/>
            <person name="Hitch T.C.A."/>
            <person name="Clavel T."/>
        </authorList>
    </citation>
    <scope>NUCLEOTIDE SEQUENCE [LARGE SCALE GENOMIC DNA]</scope>
    <source>
        <strain evidence="2 3">Med78-601-WT-4W-RMD-3</strain>
    </source>
</reference>
<dbReference type="InterPro" id="IPR013670">
    <property type="entry name" value="EcoEI_R_C_dom"/>
</dbReference>
<protein>
    <recommendedName>
        <fullName evidence="1">EcoEI R protein C-terminal domain-containing protein</fullName>
    </recommendedName>
</protein>
<dbReference type="Proteomes" id="UP000462760">
    <property type="component" value="Unassembled WGS sequence"/>
</dbReference>
<evidence type="ECO:0000313" key="3">
    <source>
        <dbReference type="Proteomes" id="UP000462760"/>
    </source>
</evidence>
<dbReference type="Pfam" id="PF08463">
    <property type="entry name" value="EcoEI_R_C"/>
    <property type="match status" value="1"/>
</dbReference>